<feature type="binding site" evidence="2">
    <location>
        <position position="142"/>
    </location>
    <ligand>
        <name>Mn(2+)</name>
        <dbReference type="ChEBI" id="CHEBI:29035"/>
        <label>2</label>
    </ligand>
</feature>
<keyword evidence="2" id="KW-0479">Metal-binding</keyword>
<dbReference type="SUPFAM" id="SSF55031">
    <property type="entry name" value="Bacterial exopeptidase dimerisation domain"/>
    <property type="match status" value="1"/>
</dbReference>
<sequence>MPILNRIADLQPEIMGWRRELHAHPELMYDVHRTAAFVADRLREFGCDEVATGLGRTGVVGVIRGRKPVNGGDLKAIGLRADMDALPIEEETGVAYSSTVPGKMHACGHDGHTAMLLGAARYLAETRNFAGDAVMIFQPAEEGGAGAEAMIKDGLMDRFKIEQVYGMHNSPGMPIGTFATRVGPAMAATDHINIHIEGLGGHAARPHKSIDSVLVGAQLITALQSIVSRSVDPLDAAVISICEFHAGNARNVIPQTAELFGTARTLTPEVRDLIEQRVREVVNGVAQLSGAKITLDYERSYPVLVNHPAETGIAARVAADIAGEGNVSSEIPPVMGAEDFAYMLEARPGAFIFIGNGDSAGLHHPAYNFNDDAIIYGSSYWIKLVETQLAG</sequence>
<dbReference type="CDD" id="cd05666">
    <property type="entry name" value="M20_Acy1-like"/>
    <property type="match status" value="1"/>
</dbReference>
<keyword evidence="1" id="KW-0378">Hydrolase</keyword>
<feature type="binding site" evidence="2">
    <location>
        <position position="363"/>
    </location>
    <ligand>
        <name>Mn(2+)</name>
        <dbReference type="ChEBI" id="CHEBI:29035"/>
        <label>2</label>
    </ligand>
</feature>
<keyword evidence="5" id="KW-1185">Reference proteome</keyword>
<accession>A0A4U6BT66</accession>
<dbReference type="InterPro" id="IPR011650">
    <property type="entry name" value="Peptidase_M20_dimer"/>
</dbReference>
<dbReference type="STRING" id="211460.YH63_21025"/>
<evidence type="ECO:0000256" key="1">
    <source>
        <dbReference type="ARBA" id="ARBA00022801"/>
    </source>
</evidence>
<feature type="binding site" evidence="2">
    <location>
        <position position="109"/>
    </location>
    <ligand>
        <name>Mn(2+)</name>
        <dbReference type="ChEBI" id="CHEBI:29035"/>
        <label>2</label>
    </ligand>
</feature>
<dbReference type="InterPro" id="IPR036264">
    <property type="entry name" value="Bact_exopeptidase_dim_dom"/>
</dbReference>
<evidence type="ECO:0000259" key="3">
    <source>
        <dbReference type="Pfam" id="PF07687"/>
    </source>
</evidence>
<keyword evidence="2" id="KW-0464">Manganese</keyword>
<reference evidence="4" key="1">
    <citation type="submission" date="2019-04" db="EMBL/GenBank/DDBJ databases">
        <title>Whole genome sequencing of cave bacteria.</title>
        <authorList>
            <person name="Gan H.M."/>
            <person name="Barton H."/>
            <person name="Savka M.A."/>
        </authorList>
    </citation>
    <scope>NUCLEOTIDE SEQUENCE [LARGE SCALE GENOMIC DNA]</scope>
    <source>
        <strain evidence="4">LC387</strain>
    </source>
</reference>
<dbReference type="EMBL" id="LBIA02000001">
    <property type="protein sequence ID" value="TKT73756.1"/>
    <property type="molecule type" value="Genomic_DNA"/>
</dbReference>
<protein>
    <submittedName>
        <fullName evidence="4">Amidohydrolase</fullName>
    </submittedName>
</protein>
<dbReference type="Gene3D" id="3.30.70.360">
    <property type="match status" value="1"/>
</dbReference>
<gene>
    <name evidence="4" type="ORF">YH63_021300</name>
</gene>
<organism evidence="4 5">
    <name type="scientific">Afipia massiliensis</name>
    <dbReference type="NCBI Taxonomy" id="211460"/>
    <lineage>
        <taxon>Bacteria</taxon>
        <taxon>Pseudomonadati</taxon>
        <taxon>Pseudomonadota</taxon>
        <taxon>Alphaproteobacteria</taxon>
        <taxon>Hyphomicrobiales</taxon>
        <taxon>Nitrobacteraceae</taxon>
        <taxon>Afipia</taxon>
    </lineage>
</organism>
<dbReference type="InterPro" id="IPR017439">
    <property type="entry name" value="Amidohydrolase"/>
</dbReference>
<comment type="caution">
    <text evidence="4">The sequence shown here is derived from an EMBL/GenBank/DDBJ whole genome shotgun (WGS) entry which is preliminary data.</text>
</comment>
<dbReference type="NCBIfam" id="TIGR01891">
    <property type="entry name" value="amidohydrolases"/>
    <property type="match status" value="1"/>
</dbReference>
<dbReference type="GO" id="GO:0050118">
    <property type="term" value="F:N-acetyldiaminopimelate deacetylase activity"/>
    <property type="evidence" value="ECO:0007669"/>
    <property type="project" value="UniProtKB-ARBA"/>
</dbReference>
<dbReference type="GO" id="GO:0019877">
    <property type="term" value="P:diaminopimelate biosynthetic process"/>
    <property type="evidence" value="ECO:0007669"/>
    <property type="project" value="UniProtKB-ARBA"/>
</dbReference>
<evidence type="ECO:0000256" key="2">
    <source>
        <dbReference type="PIRSR" id="PIRSR005962-1"/>
    </source>
</evidence>
<dbReference type="RefSeq" id="WP_046830257.1">
    <property type="nucleotide sequence ID" value="NZ_LBIA02000001.1"/>
</dbReference>
<dbReference type="GO" id="GO:0046872">
    <property type="term" value="F:metal ion binding"/>
    <property type="evidence" value="ECO:0007669"/>
    <property type="project" value="UniProtKB-KW"/>
</dbReference>
<dbReference type="Pfam" id="PF07687">
    <property type="entry name" value="M20_dimer"/>
    <property type="match status" value="1"/>
</dbReference>
<dbReference type="SUPFAM" id="SSF53187">
    <property type="entry name" value="Zn-dependent exopeptidases"/>
    <property type="match status" value="1"/>
</dbReference>
<evidence type="ECO:0000313" key="5">
    <source>
        <dbReference type="Proteomes" id="UP000034832"/>
    </source>
</evidence>
<dbReference type="PIRSF" id="PIRSF005962">
    <property type="entry name" value="Pept_M20D_amidohydro"/>
    <property type="match status" value="1"/>
</dbReference>
<feature type="binding site" evidence="2">
    <location>
        <position position="168"/>
    </location>
    <ligand>
        <name>Mn(2+)</name>
        <dbReference type="ChEBI" id="CHEBI:29035"/>
        <label>2</label>
    </ligand>
</feature>
<dbReference type="PANTHER" id="PTHR11014">
    <property type="entry name" value="PEPTIDASE M20 FAMILY MEMBER"/>
    <property type="match status" value="1"/>
</dbReference>
<name>A0A4U6BT66_9BRAD</name>
<dbReference type="FunFam" id="3.30.70.360:FF:000001">
    <property type="entry name" value="N-acetyldiaminopimelate deacetylase"/>
    <property type="match status" value="1"/>
</dbReference>
<comment type="cofactor">
    <cofactor evidence="2">
        <name>Mn(2+)</name>
        <dbReference type="ChEBI" id="CHEBI:29035"/>
    </cofactor>
    <text evidence="2">The Mn(2+) ion enhances activity.</text>
</comment>
<feature type="domain" description="Peptidase M20 dimerisation" evidence="3">
    <location>
        <begin position="193"/>
        <end position="283"/>
    </location>
</feature>
<feature type="binding site" evidence="2">
    <location>
        <position position="107"/>
    </location>
    <ligand>
        <name>Mn(2+)</name>
        <dbReference type="ChEBI" id="CHEBI:29035"/>
        <label>2</label>
    </ligand>
</feature>
<dbReference type="PANTHER" id="PTHR11014:SF63">
    <property type="entry name" value="METALLOPEPTIDASE, PUTATIVE (AFU_ORTHOLOGUE AFUA_6G09600)-RELATED"/>
    <property type="match status" value="1"/>
</dbReference>
<dbReference type="InterPro" id="IPR002933">
    <property type="entry name" value="Peptidase_M20"/>
</dbReference>
<dbReference type="AlphaFoldDB" id="A0A4U6BT66"/>
<proteinExistence type="predicted"/>
<dbReference type="Pfam" id="PF01546">
    <property type="entry name" value="Peptidase_M20"/>
    <property type="match status" value="1"/>
</dbReference>
<evidence type="ECO:0000313" key="4">
    <source>
        <dbReference type="EMBL" id="TKT73756.1"/>
    </source>
</evidence>
<dbReference type="OrthoDB" id="9777385at2"/>
<dbReference type="Gene3D" id="3.40.630.10">
    <property type="entry name" value="Zn peptidases"/>
    <property type="match status" value="1"/>
</dbReference>
<dbReference type="Proteomes" id="UP000034832">
    <property type="component" value="Unassembled WGS sequence"/>
</dbReference>